<comment type="caution">
    <text evidence="1">The sequence shown here is derived from an EMBL/GenBank/DDBJ whole genome shotgun (WGS) entry which is preliminary data.</text>
</comment>
<proteinExistence type="predicted"/>
<reference evidence="1 2" key="1">
    <citation type="submission" date="2018-02" db="EMBL/GenBank/DDBJ databases">
        <title>Draft genome of wild Prunus yedoensis var. nudiflora.</title>
        <authorList>
            <person name="Baek S."/>
            <person name="Kim J.-H."/>
            <person name="Choi K."/>
            <person name="Kim G.-B."/>
            <person name="Cho A."/>
            <person name="Jang H."/>
            <person name="Shin C.-H."/>
            <person name="Yu H.-J."/>
            <person name="Mun J.-H."/>
        </authorList>
    </citation>
    <scope>NUCLEOTIDE SEQUENCE [LARGE SCALE GENOMIC DNA]</scope>
    <source>
        <strain evidence="2">cv. Jeju island</strain>
        <tissue evidence="1">Leaf</tissue>
    </source>
</reference>
<gene>
    <name evidence="1" type="ORF">Pyn_05609</name>
</gene>
<dbReference type="Proteomes" id="UP000250321">
    <property type="component" value="Unassembled WGS sequence"/>
</dbReference>
<evidence type="ECO:0000313" key="2">
    <source>
        <dbReference type="Proteomes" id="UP000250321"/>
    </source>
</evidence>
<evidence type="ECO:0000313" key="1">
    <source>
        <dbReference type="EMBL" id="PQP99876.1"/>
    </source>
</evidence>
<keyword evidence="2" id="KW-1185">Reference proteome</keyword>
<dbReference type="AlphaFoldDB" id="A0A314Y2Z6"/>
<accession>A0A314Y2Z6</accession>
<organism evidence="1 2">
    <name type="scientific">Prunus yedoensis var. nudiflora</name>
    <dbReference type="NCBI Taxonomy" id="2094558"/>
    <lineage>
        <taxon>Eukaryota</taxon>
        <taxon>Viridiplantae</taxon>
        <taxon>Streptophyta</taxon>
        <taxon>Embryophyta</taxon>
        <taxon>Tracheophyta</taxon>
        <taxon>Spermatophyta</taxon>
        <taxon>Magnoliopsida</taxon>
        <taxon>eudicotyledons</taxon>
        <taxon>Gunneridae</taxon>
        <taxon>Pentapetalae</taxon>
        <taxon>rosids</taxon>
        <taxon>fabids</taxon>
        <taxon>Rosales</taxon>
        <taxon>Rosaceae</taxon>
        <taxon>Amygdaloideae</taxon>
        <taxon>Amygdaleae</taxon>
        <taxon>Prunus</taxon>
    </lineage>
</organism>
<sequence>MVEDEEFGGFLEVRIREAVWRKARTLLLAKLRWNNKPQIIFLQLLIWGCVVRKEARLRS</sequence>
<name>A0A314Y2Z6_PRUYE</name>
<protein>
    <submittedName>
        <fullName evidence="1">Uncharacterized protein</fullName>
    </submittedName>
</protein>
<dbReference type="EMBL" id="PJQY01001763">
    <property type="protein sequence ID" value="PQP99876.1"/>
    <property type="molecule type" value="Genomic_DNA"/>
</dbReference>